<feature type="transmembrane region" description="Helical" evidence="1">
    <location>
        <begin position="319"/>
        <end position="337"/>
    </location>
</feature>
<organism evidence="3">
    <name type="scientific">Spongospora subterranea</name>
    <dbReference type="NCBI Taxonomy" id="70186"/>
    <lineage>
        <taxon>Eukaryota</taxon>
        <taxon>Sar</taxon>
        <taxon>Rhizaria</taxon>
        <taxon>Endomyxa</taxon>
        <taxon>Phytomyxea</taxon>
        <taxon>Plasmodiophorida</taxon>
        <taxon>Plasmodiophoridae</taxon>
        <taxon>Spongospora</taxon>
    </lineage>
</organism>
<evidence type="ECO:0000259" key="2">
    <source>
        <dbReference type="Pfam" id="PF01757"/>
    </source>
</evidence>
<feature type="non-terminal residue" evidence="3">
    <location>
        <position position="1"/>
    </location>
</feature>
<keyword evidence="1" id="KW-0812">Transmembrane</keyword>
<protein>
    <recommendedName>
        <fullName evidence="2">Acyltransferase 3 domain-containing protein</fullName>
    </recommendedName>
</protein>
<feature type="transmembrane region" description="Helical" evidence="1">
    <location>
        <begin position="33"/>
        <end position="52"/>
    </location>
</feature>
<evidence type="ECO:0000256" key="1">
    <source>
        <dbReference type="SAM" id="Phobius"/>
    </source>
</evidence>
<dbReference type="Pfam" id="PF01757">
    <property type="entry name" value="Acyl_transf_3"/>
    <property type="match status" value="1"/>
</dbReference>
<reference evidence="3" key="1">
    <citation type="submission" date="2015-04" db="EMBL/GenBank/DDBJ databases">
        <title>The genome sequence of the plant pathogenic Rhizarian Plasmodiophora brassicae reveals insights in its biotrophic life cycle and the origin of chitin synthesis.</title>
        <authorList>
            <person name="Schwelm A."/>
            <person name="Fogelqvist J."/>
            <person name="Knaust A."/>
            <person name="Julke S."/>
            <person name="Lilja T."/>
            <person name="Dhandapani V."/>
            <person name="Bonilla-Rosso G."/>
            <person name="Karlsson M."/>
            <person name="Shevchenko A."/>
            <person name="Choi S.R."/>
            <person name="Kim H.G."/>
            <person name="Park J.Y."/>
            <person name="Lim Y.P."/>
            <person name="Ludwig-Muller J."/>
            <person name="Dixelius C."/>
        </authorList>
    </citation>
    <scope>NUCLEOTIDE SEQUENCE</scope>
    <source>
        <tissue evidence="3">Potato root galls</tissue>
    </source>
</reference>
<feature type="transmembrane region" description="Helical" evidence="1">
    <location>
        <begin position="238"/>
        <end position="258"/>
    </location>
</feature>
<dbReference type="EMBL" id="HACM01001295">
    <property type="protein sequence ID" value="CRZ01737.1"/>
    <property type="molecule type" value="Transcribed_RNA"/>
</dbReference>
<dbReference type="AlphaFoldDB" id="A0A0H5QJB8"/>
<sequence>QFGMPLFFYCSGRAAALSHDSVLGLLYKKTMRLLIPAIVGVVIFVMPTSYIGRAYRPCAAPKINNFFKYGWNFFSQQIKCSGLEWLWFLPVLFILAVINYPLFSWLQNRYDNKECRLSGGFQANDLRSYFWIVLALALSYLPGYFAGLLIVGMVINILPYIITIICVLNLDLIRRWRCLMLVSLVCNFIPSLLLAIFKSESSESSFLVSLMFFNIFYKEGYLDHVLADEYTEYRQSTVYRVSMPIQMLIMILCISACYPSSTVRVGSLYVFPLYRDPIPSLSFIIGTWNMLTLIVRWSQAFYNEELNGFLYRHGTQSTIVVYLVHWLFIEIIQVYLIRPLRLGFVSAISIVYPLAILCCLIVYTIAVYFPPFGIIFGMVTGSFSSKSNSTASSEGDSILPI</sequence>
<dbReference type="PANTHER" id="PTHR36927">
    <property type="entry name" value="BLR4337 PROTEIN"/>
    <property type="match status" value="1"/>
</dbReference>
<keyword evidence="1" id="KW-0472">Membrane</keyword>
<feature type="transmembrane region" description="Helical" evidence="1">
    <location>
        <begin position="149"/>
        <end position="171"/>
    </location>
</feature>
<dbReference type="GO" id="GO:0016747">
    <property type="term" value="F:acyltransferase activity, transferring groups other than amino-acyl groups"/>
    <property type="evidence" value="ECO:0007669"/>
    <property type="project" value="InterPro"/>
</dbReference>
<dbReference type="InterPro" id="IPR050623">
    <property type="entry name" value="Glucan_succinyl_AcylTrfase"/>
</dbReference>
<evidence type="ECO:0000313" key="3">
    <source>
        <dbReference type="EMBL" id="CRZ01737.1"/>
    </source>
</evidence>
<name>A0A0H5QJB8_9EUKA</name>
<feature type="transmembrane region" description="Helical" evidence="1">
    <location>
        <begin position="85"/>
        <end position="106"/>
    </location>
</feature>
<feature type="transmembrane region" description="Helical" evidence="1">
    <location>
        <begin position="278"/>
        <end position="299"/>
    </location>
</feature>
<dbReference type="PANTHER" id="PTHR36927:SF1">
    <property type="entry name" value="MDO-LIKE PROTEIN"/>
    <property type="match status" value="1"/>
</dbReference>
<feature type="transmembrane region" description="Helical" evidence="1">
    <location>
        <begin position="178"/>
        <end position="197"/>
    </location>
</feature>
<proteinExistence type="predicted"/>
<feature type="transmembrane region" description="Helical" evidence="1">
    <location>
        <begin position="344"/>
        <end position="369"/>
    </location>
</feature>
<keyword evidence="1" id="KW-1133">Transmembrane helix</keyword>
<dbReference type="InterPro" id="IPR002656">
    <property type="entry name" value="Acyl_transf_3_dom"/>
</dbReference>
<accession>A0A0H5QJB8</accession>
<feature type="domain" description="Acyltransferase 3" evidence="2">
    <location>
        <begin position="1"/>
        <end position="363"/>
    </location>
</feature>
<feature type="transmembrane region" description="Helical" evidence="1">
    <location>
        <begin position="126"/>
        <end position="143"/>
    </location>
</feature>